<evidence type="ECO:0000259" key="6">
    <source>
        <dbReference type="PROSITE" id="PS50089"/>
    </source>
</evidence>
<protein>
    <recommendedName>
        <fullName evidence="6">RING-type domain-containing protein</fullName>
    </recommendedName>
</protein>
<evidence type="ECO:0000256" key="1">
    <source>
        <dbReference type="ARBA" id="ARBA00022723"/>
    </source>
</evidence>
<feature type="domain" description="RING-type" evidence="6">
    <location>
        <begin position="60"/>
        <end position="99"/>
    </location>
</feature>
<evidence type="ECO:0000313" key="7">
    <source>
        <dbReference type="EMBL" id="KAJ3644524.1"/>
    </source>
</evidence>
<proteinExistence type="predicted"/>
<organism evidence="7 8">
    <name type="scientific">Zophobas morio</name>
    <dbReference type="NCBI Taxonomy" id="2755281"/>
    <lineage>
        <taxon>Eukaryota</taxon>
        <taxon>Metazoa</taxon>
        <taxon>Ecdysozoa</taxon>
        <taxon>Arthropoda</taxon>
        <taxon>Hexapoda</taxon>
        <taxon>Insecta</taxon>
        <taxon>Pterygota</taxon>
        <taxon>Neoptera</taxon>
        <taxon>Endopterygota</taxon>
        <taxon>Coleoptera</taxon>
        <taxon>Polyphaga</taxon>
        <taxon>Cucujiformia</taxon>
        <taxon>Tenebrionidae</taxon>
        <taxon>Zophobas</taxon>
    </lineage>
</organism>
<keyword evidence="1" id="KW-0479">Metal-binding</keyword>
<dbReference type="SUPFAM" id="SSF57850">
    <property type="entry name" value="RING/U-box"/>
    <property type="match status" value="1"/>
</dbReference>
<evidence type="ECO:0000256" key="3">
    <source>
        <dbReference type="ARBA" id="ARBA00022833"/>
    </source>
</evidence>
<evidence type="ECO:0000256" key="2">
    <source>
        <dbReference type="ARBA" id="ARBA00022771"/>
    </source>
</evidence>
<feature type="transmembrane region" description="Helical" evidence="5">
    <location>
        <begin position="12"/>
        <end position="32"/>
    </location>
</feature>
<keyword evidence="8" id="KW-1185">Reference proteome</keyword>
<dbReference type="GO" id="GO:0043161">
    <property type="term" value="P:proteasome-mediated ubiquitin-dependent protein catabolic process"/>
    <property type="evidence" value="ECO:0007669"/>
    <property type="project" value="TreeGrafter"/>
</dbReference>
<dbReference type="Gene3D" id="3.30.40.10">
    <property type="entry name" value="Zinc/RING finger domain, C3HC4 (zinc finger)"/>
    <property type="match status" value="1"/>
</dbReference>
<name>A0AA38HW88_9CUCU</name>
<evidence type="ECO:0000313" key="8">
    <source>
        <dbReference type="Proteomes" id="UP001168821"/>
    </source>
</evidence>
<dbReference type="PANTHER" id="PTHR22763:SF190">
    <property type="entry name" value="RING FINGER PROTEIN 24"/>
    <property type="match status" value="1"/>
</dbReference>
<gene>
    <name evidence="7" type="ORF">Zmor_022249</name>
</gene>
<reference evidence="7" key="1">
    <citation type="journal article" date="2023" name="G3 (Bethesda)">
        <title>Whole genome assemblies of Zophobas morio and Tenebrio molitor.</title>
        <authorList>
            <person name="Kaur S."/>
            <person name="Stinson S.A."/>
            <person name="diCenzo G.C."/>
        </authorList>
    </citation>
    <scope>NUCLEOTIDE SEQUENCE</scope>
    <source>
        <strain evidence="7">QUZm001</strain>
    </source>
</reference>
<dbReference type="GO" id="GO:0061630">
    <property type="term" value="F:ubiquitin protein ligase activity"/>
    <property type="evidence" value="ECO:0007669"/>
    <property type="project" value="TreeGrafter"/>
</dbReference>
<dbReference type="EMBL" id="JALNTZ010000007">
    <property type="protein sequence ID" value="KAJ3644524.1"/>
    <property type="molecule type" value="Genomic_DNA"/>
</dbReference>
<keyword evidence="5" id="KW-0472">Membrane</keyword>
<dbReference type="Pfam" id="PF13639">
    <property type="entry name" value="zf-RING_2"/>
    <property type="match status" value="1"/>
</dbReference>
<sequence length="105" mass="11959">MSNRKKQIDNTLLAVGIGTVVTGITYGLYSYLRSKSQEKAHSTTFPSHERKENILEVDICPICLEQMTSNGTTFSCRHTFHKKCISQWTEVSKTCPVCRMLLKQM</sequence>
<dbReference type="GO" id="GO:0012505">
    <property type="term" value="C:endomembrane system"/>
    <property type="evidence" value="ECO:0007669"/>
    <property type="project" value="TreeGrafter"/>
</dbReference>
<dbReference type="SMART" id="SM00184">
    <property type="entry name" value="RING"/>
    <property type="match status" value="1"/>
</dbReference>
<dbReference type="Proteomes" id="UP001168821">
    <property type="component" value="Unassembled WGS sequence"/>
</dbReference>
<keyword evidence="3" id="KW-0862">Zinc</keyword>
<keyword evidence="2 4" id="KW-0863">Zinc-finger</keyword>
<dbReference type="InterPro" id="IPR001841">
    <property type="entry name" value="Znf_RING"/>
</dbReference>
<dbReference type="InterPro" id="IPR050731">
    <property type="entry name" value="HRD1_E3_ubiq-ligases"/>
</dbReference>
<keyword evidence="5" id="KW-0812">Transmembrane</keyword>
<dbReference type="InterPro" id="IPR013083">
    <property type="entry name" value="Znf_RING/FYVE/PHD"/>
</dbReference>
<dbReference type="GO" id="GO:0008270">
    <property type="term" value="F:zinc ion binding"/>
    <property type="evidence" value="ECO:0007669"/>
    <property type="project" value="UniProtKB-KW"/>
</dbReference>
<dbReference type="PANTHER" id="PTHR22763">
    <property type="entry name" value="RING ZINC FINGER PROTEIN"/>
    <property type="match status" value="1"/>
</dbReference>
<accession>A0AA38HW88</accession>
<evidence type="ECO:0000256" key="4">
    <source>
        <dbReference type="PROSITE-ProRule" id="PRU00175"/>
    </source>
</evidence>
<comment type="caution">
    <text evidence="7">The sequence shown here is derived from an EMBL/GenBank/DDBJ whole genome shotgun (WGS) entry which is preliminary data.</text>
</comment>
<dbReference type="PROSITE" id="PS50089">
    <property type="entry name" value="ZF_RING_2"/>
    <property type="match status" value="1"/>
</dbReference>
<dbReference type="AlphaFoldDB" id="A0AA38HW88"/>
<evidence type="ECO:0000256" key="5">
    <source>
        <dbReference type="SAM" id="Phobius"/>
    </source>
</evidence>
<keyword evidence="5" id="KW-1133">Transmembrane helix</keyword>